<accession>A0A2A7SAT3</accession>
<dbReference type="EMBL" id="PDDY01000002">
    <property type="protein sequence ID" value="PEH40665.1"/>
    <property type="molecule type" value="Genomic_DNA"/>
</dbReference>
<dbReference type="InterPro" id="IPR011032">
    <property type="entry name" value="GroES-like_sf"/>
</dbReference>
<keyword evidence="1" id="KW-0521">NADP</keyword>
<dbReference type="Pfam" id="PF08240">
    <property type="entry name" value="ADH_N"/>
    <property type="match status" value="1"/>
</dbReference>
<comment type="caution">
    <text evidence="5">The sequence shown here is derived from an EMBL/GenBank/DDBJ whole genome shotgun (WGS) entry which is preliminary data.</text>
</comment>
<dbReference type="Gene3D" id="3.90.180.10">
    <property type="entry name" value="Medium-chain alcohol dehydrogenases, catalytic domain"/>
    <property type="match status" value="1"/>
</dbReference>
<dbReference type="PANTHER" id="PTHR48106">
    <property type="entry name" value="QUINONE OXIDOREDUCTASE PIG3-RELATED"/>
    <property type="match status" value="1"/>
</dbReference>
<dbReference type="SUPFAM" id="SSF50129">
    <property type="entry name" value="GroES-like"/>
    <property type="match status" value="1"/>
</dbReference>
<dbReference type="EMBL" id="PDDY01000002">
    <property type="protein sequence ID" value="PEH40681.1"/>
    <property type="molecule type" value="Genomic_DNA"/>
</dbReference>
<dbReference type="Proteomes" id="UP000220629">
    <property type="component" value="Unassembled WGS sequence"/>
</dbReference>
<reference evidence="5" key="1">
    <citation type="submission" date="2017-09" db="EMBL/GenBank/DDBJ databases">
        <title>FDA dAtabase for Regulatory Grade micrObial Sequences (FDA-ARGOS): Supporting development and validation of Infectious Disease Dx tests.</title>
        <authorList>
            <person name="Minogue T."/>
            <person name="Wolcott M."/>
            <person name="Wasieloski L."/>
            <person name="Aguilar W."/>
            <person name="Moore D."/>
            <person name="Tallon L.J."/>
            <person name="Sadzewicz L."/>
            <person name="Ott S."/>
            <person name="Zhao X."/>
            <person name="Nagaraj S."/>
            <person name="Vavikolanu K."/>
            <person name="Aluvathingal J."/>
            <person name="Nadendla S."/>
            <person name="Sichtig H."/>
        </authorList>
    </citation>
    <scope>NUCLEOTIDE SEQUENCE</scope>
    <source>
        <strain evidence="5">FDAARGOS_390</strain>
    </source>
</reference>
<dbReference type="GO" id="GO:0070402">
    <property type="term" value="F:NADPH binding"/>
    <property type="evidence" value="ECO:0007669"/>
    <property type="project" value="TreeGrafter"/>
</dbReference>
<dbReference type="PANTHER" id="PTHR48106:SF18">
    <property type="entry name" value="QUINONE OXIDOREDUCTASE PIG3"/>
    <property type="match status" value="1"/>
</dbReference>
<sequence length="332" mass="35465">MKAICVTSSRELEVRDIPFLSEPAEGHVLVEMHAYAINPGDKTFLTRPLATGRYFPGSSYDVWGASGAGKVVALGANVPSGYAGKQVAIYRSLQGSPVTIGLWSESAMVPYRSCLILPDDVSMRDYCGSLVNAITAYAFLQEIAAEGHRGIIVTAGNAATGQALASLARRRNMPAIFLVRSLAAQDSLQRRGIEHVIVTADDNFERRLGGLAAELQATAVFDGVGGDLTSHIAPSLPPNSTIYIYGLLGGAAPVSFPSTLFQTNNLVVKRFSNFESQTVKNLANLTAALKELEGLIDEPMFKTRIGKEFAFDQISEAMNYESTSGAKAVLLA</sequence>
<dbReference type="InterPro" id="IPR020843">
    <property type="entry name" value="ER"/>
</dbReference>
<dbReference type="GO" id="GO:0016651">
    <property type="term" value="F:oxidoreductase activity, acting on NAD(P)H"/>
    <property type="evidence" value="ECO:0007669"/>
    <property type="project" value="TreeGrafter"/>
</dbReference>
<protein>
    <submittedName>
        <fullName evidence="5">Zn-dependent oxidoreductase</fullName>
    </submittedName>
</protein>
<keyword evidence="2" id="KW-0560">Oxidoreductase</keyword>
<dbReference type="Gene3D" id="3.40.50.720">
    <property type="entry name" value="NAD(P)-binding Rossmann-like Domain"/>
    <property type="match status" value="1"/>
</dbReference>
<name>A0A2A7SAT3_BURGA</name>
<evidence type="ECO:0000313" key="5">
    <source>
        <dbReference type="EMBL" id="PEH40681.1"/>
    </source>
</evidence>
<evidence type="ECO:0000313" key="4">
    <source>
        <dbReference type="EMBL" id="PEH40665.1"/>
    </source>
</evidence>
<proteinExistence type="predicted"/>
<dbReference type="SMART" id="SM00829">
    <property type="entry name" value="PKS_ER"/>
    <property type="match status" value="1"/>
</dbReference>
<dbReference type="AlphaFoldDB" id="A0A2A7SAT3"/>
<feature type="domain" description="Enoyl reductase (ER)" evidence="3">
    <location>
        <begin position="7"/>
        <end position="330"/>
    </location>
</feature>
<dbReference type="InterPro" id="IPR013154">
    <property type="entry name" value="ADH-like_N"/>
</dbReference>
<evidence type="ECO:0000259" key="3">
    <source>
        <dbReference type="SMART" id="SM00829"/>
    </source>
</evidence>
<organism evidence="5 6">
    <name type="scientific">Burkholderia gladioli</name>
    <name type="common">Pseudomonas marginata</name>
    <name type="synonym">Phytomonas marginata</name>
    <dbReference type="NCBI Taxonomy" id="28095"/>
    <lineage>
        <taxon>Bacteria</taxon>
        <taxon>Pseudomonadati</taxon>
        <taxon>Pseudomonadota</taxon>
        <taxon>Betaproteobacteria</taxon>
        <taxon>Burkholderiales</taxon>
        <taxon>Burkholderiaceae</taxon>
        <taxon>Burkholderia</taxon>
    </lineage>
</organism>
<evidence type="ECO:0000256" key="1">
    <source>
        <dbReference type="ARBA" id="ARBA00022857"/>
    </source>
</evidence>
<dbReference type="RefSeq" id="WP_098153230.1">
    <property type="nucleotide sequence ID" value="NZ_JAYNCN010000044.1"/>
</dbReference>
<evidence type="ECO:0000256" key="2">
    <source>
        <dbReference type="ARBA" id="ARBA00023002"/>
    </source>
</evidence>
<dbReference type="SUPFAM" id="SSF51735">
    <property type="entry name" value="NAD(P)-binding Rossmann-fold domains"/>
    <property type="match status" value="1"/>
</dbReference>
<reference evidence="6" key="2">
    <citation type="submission" date="2017-09" db="EMBL/GenBank/DDBJ databases">
        <title>FDA dAtabase for Regulatory Grade micrObial Sequences (FDA-ARGOS): Supporting development and validation of Infectious Disease Dx tests.</title>
        <authorList>
            <person name="Minogue T."/>
            <person name="Wolcott M."/>
            <person name="Wasieloski L."/>
            <person name="Aguilar W."/>
            <person name="Moore D."/>
            <person name="Tallon L."/>
            <person name="Sadzewicz L."/>
            <person name="Ott S."/>
            <person name="Zhao X."/>
            <person name="Nagaraj S."/>
            <person name="Vavikolanu K."/>
            <person name="Aluvathingal J."/>
            <person name="Nadendla S."/>
            <person name="Sichtig H."/>
        </authorList>
    </citation>
    <scope>NUCLEOTIDE SEQUENCE [LARGE SCALE GENOMIC DNA]</scope>
    <source>
        <strain evidence="6">FDAARGOS_390</strain>
    </source>
</reference>
<dbReference type="InterPro" id="IPR036291">
    <property type="entry name" value="NAD(P)-bd_dom_sf"/>
</dbReference>
<gene>
    <name evidence="4" type="ORF">CRM94_16005</name>
    <name evidence="5" type="ORF">CRM94_16880</name>
</gene>
<evidence type="ECO:0000313" key="6">
    <source>
        <dbReference type="Proteomes" id="UP000220629"/>
    </source>
</evidence>